<accession>A0ABQ9I2D6</accession>
<protein>
    <submittedName>
        <fullName evidence="1">Uncharacterized protein</fullName>
    </submittedName>
</protein>
<proteinExistence type="predicted"/>
<evidence type="ECO:0000313" key="2">
    <source>
        <dbReference type="Proteomes" id="UP001159363"/>
    </source>
</evidence>
<keyword evidence="2" id="KW-1185">Reference proteome</keyword>
<dbReference type="EMBL" id="JARBHB010000003">
    <property type="protein sequence ID" value="KAJ8890440.1"/>
    <property type="molecule type" value="Genomic_DNA"/>
</dbReference>
<dbReference type="Proteomes" id="UP001159363">
    <property type="component" value="Chromosome 3"/>
</dbReference>
<evidence type="ECO:0000313" key="1">
    <source>
        <dbReference type="EMBL" id="KAJ8890440.1"/>
    </source>
</evidence>
<name>A0ABQ9I2D6_9NEOP</name>
<comment type="caution">
    <text evidence="1">The sequence shown here is derived from an EMBL/GenBank/DDBJ whole genome shotgun (WGS) entry which is preliminary data.</text>
</comment>
<feature type="non-terminal residue" evidence="1">
    <location>
        <position position="90"/>
    </location>
</feature>
<gene>
    <name evidence="1" type="ORF">PR048_009949</name>
</gene>
<sequence>MALINQKYPTELPARTKPSPYHIVNVDQALLRNWTQYLTSLYTKICPVATRSLTEVVISMQHPHLIKHRSTYNDMWETVVMVAQKSLLTQ</sequence>
<organism evidence="1 2">
    <name type="scientific">Dryococelus australis</name>
    <dbReference type="NCBI Taxonomy" id="614101"/>
    <lineage>
        <taxon>Eukaryota</taxon>
        <taxon>Metazoa</taxon>
        <taxon>Ecdysozoa</taxon>
        <taxon>Arthropoda</taxon>
        <taxon>Hexapoda</taxon>
        <taxon>Insecta</taxon>
        <taxon>Pterygota</taxon>
        <taxon>Neoptera</taxon>
        <taxon>Polyneoptera</taxon>
        <taxon>Phasmatodea</taxon>
        <taxon>Verophasmatodea</taxon>
        <taxon>Anareolatae</taxon>
        <taxon>Phasmatidae</taxon>
        <taxon>Eurycanthinae</taxon>
        <taxon>Dryococelus</taxon>
    </lineage>
</organism>
<reference evidence="1 2" key="1">
    <citation type="submission" date="2023-02" db="EMBL/GenBank/DDBJ databases">
        <title>LHISI_Scaffold_Assembly.</title>
        <authorList>
            <person name="Stuart O.P."/>
            <person name="Cleave R."/>
            <person name="Magrath M.J.L."/>
            <person name="Mikheyev A.S."/>
        </authorList>
    </citation>
    <scope>NUCLEOTIDE SEQUENCE [LARGE SCALE GENOMIC DNA]</scope>
    <source>
        <strain evidence="1">Daus_M_001</strain>
        <tissue evidence="1">Leg muscle</tissue>
    </source>
</reference>